<feature type="region of interest" description="Disordered" evidence="1">
    <location>
        <begin position="1"/>
        <end position="21"/>
    </location>
</feature>
<dbReference type="EMBL" id="JBHUGD010000001">
    <property type="protein sequence ID" value="MFD1945224.1"/>
    <property type="molecule type" value="Genomic_DNA"/>
</dbReference>
<feature type="transmembrane region" description="Helical" evidence="2">
    <location>
        <begin position="265"/>
        <end position="284"/>
    </location>
</feature>
<accession>A0ABW4TF21</accession>
<dbReference type="Pfam" id="PF21725">
    <property type="entry name" value="T7SS_signal"/>
    <property type="match status" value="1"/>
</dbReference>
<organism evidence="4 5">
    <name type="scientific">Nocardioides aestuarii</name>
    <dbReference type="NCBI Taxonomy" id="252231"/>
    <lineage>
        <taxon>Bacteria</taxon>
        <taxon>Bacillati</taxon>
        <taxon>Actinomycetota</taxon>
        <taxon>Actinomycetes</taxon>
        <taxon>Propionibacteriales</taxon>
        <taxon>Nocardioidaceae</taxon>
        <taxon>Nocardioides</taxon>
    </lineage>
</organism>
<proteinExistence type="predicted"/>
<evidence type="ECO:0000313" key="4">
    <source>
        <dbReference type="EMBL" id="MFD1945224.1"/>
    </source>
</evidence>
<evidence type="ECO:0000313" key="5">
    <source>
        <dbReference type="Proteomes" id="UP001597351"/>
    </source>
</evidence>
<evidence type="ECO:0000259" key="3">
    <source>
        <dbReference type="Pfam" id="PF21725"/>
    </source>
</evidence>
<sequence>MSATSAADYPTLGFDPTPGDHAQVTSLGSTLGTVSRAMNEICNVLQGADDGEWRGDAARGFRNLLDDDVRPKVSQAADAFEIAHRAVSDWAVALGGFQSRARGLELQAAAAARDAAAARTALDGLPGPDSPPPAADDTAAQAQARQDAADRARHQGELSAASGLLADLRAAADRLHGEYDERGGDAASSLRDAISIAPEEPGWFESAIDAVAHLFHELGELLADVGDWLMSRLEELAPYLEILGDICGIVATVLGFLAMIPGLQFLAPFALGFAIAALALGYLAGVGESGSLLEPLTTKDFWMDAVGVATAGFGAFAARGLTTAASAAGNTRLVPQLIGRPIEVPYSMFHMAGRGMGMSNTEGLWRLANLRGVYAGLGATGAGVNDSLADVRDIFTLNYDFGARPRVTPGDLAWT</sequence>
<feature type="compositionally biased region" description="Low complexity" evidence="1">
    <location>
        <begin position="135"/>
        <end position="146"/>
    </location>
</feature>
<keyword evidence="5" id="KW-1185">Reference proteome</keyword>
<name>A0ABW4TF21_9ACTN</name>
<keyword evidence="2" id="KW-0472">Membrane</keyword>
<comment type="caution">
    <text evidence="4">The sequence shown here is derived from an EMBL/GenBank/DDBJ whole genome shotgun (WGS) entry which is preliminary data.</text>
</comment>
<feature type="region of interest" description="Disordered" evidence="1">
    <location>
        <begin position="121"/>
        <end position="153"/>
    </location>
</feature>
<evidence type="ECO:0000256" key="2">
    <source>
        <dbReference type="SAM" id="Phobius"/>
    </source>
</evidence>
<reference evidence="5" key="1">
    <citation type="journal article" date="2019" name="Int. J. Syst. Evol. Microbiol.">
        <title>The Global Catalogue of Microorganisms (GCM) 10K type strain sequencing project: providing services to taxonomists for standard genome sequencing and annotation.</title>
        <authorList>
            <consortium name="The Broad Institute Genomics Platform"/>
            <consortium name="The Broad Institute Genome Sequencing Center for Infectious Disease"/>
            <person name="Wu L."/>
            <person name="Ma J."/>
        </authorList>
    </citation>
    <scope>NUCLEOTIDE SEQUENCE [LARGE SCALE GENOMIC DNA]</scope>
    <source>
        <strain evidence="5">CGMCC 1.12477</strain>
    </source>
</reference>
<keyword evidence="2" id="KW-1133">Transmembrane helix</keyword>
<feature type="transmembrane region" description="Helical" evidence="2">
    <location>
        <begin position="239"/>
        <end position="259"/>
    </location>
</feature>
<gene>
    <name evidence="4" type="ORF">ACFSDE_00325</name>
</gene>
<dbReference type="Proteomes" id="UP001597351">
    <property type="component" value="Unassembled WGS sequence"/>
</dbReference>
<dbReference type="RefSeq" id="WP_343915884.1">
    <property type="nucleotide sequence ID" value="NZ_BAAAJT010000002.1"/>
</dbReference>
<evidence type="ECO:0000256" key="1">
    <source>
        <dbReference type="SAM" id="MobiDB-lite"/>
    </source>
</evidence>
<dbReference type="InterPro" id="IPR049082">
    <property type="entry name" value="T7SS_signal"/>
</dbReference>
<feature type="domain" description="Putative T7SS secretion signal" evidence="3">
    <location>
        <begin position="19"/>
        <end position="201"/>
    </location>
</feature>
<protein>
    <submittedName>
        <fullName evidence="4">T7SS-secreted protein</fullName>
    </submittedName>
</protein>
<keyword evidence="2" id="KW-0812">Transmembrane</keyword>